<proteinExistence type="predicted"/>
<evidence type="ECO:0008006" key="4">
    <source>
        <dbReference type="Google" id="ProtNLM"/>
    </source>
</evidence>
<organism evidence="2 3">
    <name type="scientific">Vibrio maritimus</name>
    <dbReference type="NCBI Taxonomy" id="990268"/>
    <lineage>
        <taxon>Bacteria</taxon>
        <taxon>Pseudomonadati</taxon>
        <taxon>Pseudomonadota</taxon>
        <taxon>Gammaproteobacteria</taxon>
        <taxon>Vibrionales</taxon>
        <taxon>Vibrionaceae</taxon>
        <taxon>Vibrio</taxon>
    </lineage>
</organism>
<dbReference type="PANTHER" id="PTHR44103:SF1">
    <property type="entry name" value="PROPROTEIN CONVERTASE P"/>
    <property type="match status" value="1"/>
</dbReference>
<dbReference type="InterPro" id="IPR028994">
    <property type="entry name" value="Integrin_alpha_N"/>
</dbReference>
<sequence length="199" mass="22528">MTRIENFEVVDMNGDGIKDIVYACAFTIDDETTFGGILLGIGNGDFSHTPSTVFEGVSSHRVEIWDITGNGNPDVIASPSIHHYLPILYKNNEDHSLTPHAIREAYPPHHRPYFRARDLNNDGTVEILEIENTHEFKGTNYYRITKDQGIVKQGVLNLPKDCEGICDLELVDFNNDGLLDVFVEDHYHDKGDIYFAQYP</sequence>
<evidence type="ECO:0000313" key="2">
    <source>
        <dbReference type="EMBL" id="GAL32178.1"/>
    </source>
</evidence>
<accession>A0A090SZ03</accession>
<dbReference type="AlphaFoldDB" id="A0A090SZ03"/>
<keyword evidence="1" id="KW-0732">Signal</keyword>
<name>A0A090SZ03_9VIBR</name>
<dbReference type="EMBL" id="BBMT01000001">
    <property type="protein sequence ID" value="GAL32178.1"/>
    <property type="molecule type" value="Genomic_DNA"/>
</dbReference>
<evidence type="ECO:0000256" key="1">
    <source>
        <dbReference type="ARBA" id="ARBA00022729"/>
    </source>
</evidence>
<keyword evidence="3" id="KW-1185">Reference proteome</keyword>
<comment type="caution">
    <text evidence="2">The sequence shown here is derived from an EMBL/GenBank/DDBJ whole genome shotgun (WGS) entry which is preliminary data.</text>
</comment>
<reference evidence="2 3" key="2">
    <citation type="submission" date="2014-09" db="EMBL/GenBank/DDBJ databases">
        <authorList>
            <consortium name="NBRP consortium"/>
            <person name="Sawabe T."/>
            <person name="Meirelles P."/>
            <person name="Nakanishi M."/>
            <person name="Sayaka M."/>
            <person name="Hattori M."/>
            <person name="Ohkuma M."/>
        </authorList>
    </citation>
    <scope>NUCLEOTIDE SEQUENCE [LARGE SCALE GENOMIC DNA]</scope>
    <source>
        <strain evidence="2 3">JCM 19240</strain>
    </source>
</reference>
<dbReference type="Pfam" id="PF13517">
    <property type="entry name" value="FG-GAP_3"/>
    <property type="match status" value="2"/>
</dbReference>
<dbReference type="PROSITE" id="PS00018">
    <property type="entry name" value="EF_HAND_1"/>
    <property type="match status" value="1"/>
</dbReference>
<dbReference type="OrthoDB" id="100785at2"/>
<reference evidence="2 3" key="1">
    <citation type="submission" date="2014-09" db="EMBL/GenBank/DDBJ databases">
        <title>Vibrio maritimus JCM 19240. (C210) whole genome shotgun sequence.</title>
        <authorList>
            <person name="Sawabe T."/>
            <person name="Meirelles P."/>
            <person name="Nakanishi M."/>
            <person name="Sayaka M."/>
            <person name="Hattori M."/>
            <person name="Ohkuma M."/>
        </authorList>
    </citation>
    <scope>NUCLEOTIDE SEQUENCE [LARGE SCALE GENOMIC DNA]</scope>
    <source>
        <strain evidence="2 3">JCM 19240</strain>
    </source>
</reference>
<protein>
    <recommendedName>
        <fullName evidence="4">VCBS repeat-containing protein</fullName>
    </recommendedName>
</protein>
<dbReference type="Proteomes" id="UP000029224">
    <property type="component" value="Unassembled WGS sequence"/>
</dbReference>
<dbReference type="InterPro" id="IPR018247">
    <property type="entry name" value="EF_Hand_1_Ca_BS"/>
</dbReference>
<dbReference type="SUPFAM" id="SSF69318">
    <property type="entry name" value="Integrin alpha N-terminal domain"/>
    <property type="match status" value="1"/>
</dbReference>
<evidence type="ECO:0000313" key="3">
    <source>
        <dbReference type="Proteomes" id="UP000029224"/>
    </source>
</evidence>
<gene>
    <name evidence="2" type="ORF">JCM19240_5609</name>
</gene>
<dbReference type="InterPro" id="IPR013517">
    <property type="entry name" value="FG-GAP"/>
</dbReference>
<dbReference type="PANTHER" id="PTHR44103">
    <property type="entry name" value="PROPROTEIN CONVERTASE P"/>
    <property type="match status" value="1"/>
</dbReference>